<dbReference type="KEGG" id="ans:ArsFIN_49860"/>
<evidence type="ECO:0000259" key="1">
    <source>
        <dbReference type="Pfam" id="PF18352"/>
    </source>
</evidence>
<dbReference type="Pfam" id="PF18946">
    <property type="entry name" value="Apex"/>
    <property type="match status" value="1"/>
</dbReference>
<protein>
    <recommendedName>
        <fullName evidence="1">Phage protein Gp138 N-terminal domain-containing protein</fullName>
    </recommendedName>
</protein>
<name>A0A4P7L141_9GAMM</name>
<proteinExistence type="predicted"/>
<feature type="domain" description="Phage protein Gp138 N-terminal" evidence="1">
    <location>
        <begin position="25"/>
        <end position="119"/>
    </location>
</feature>
<keyword evidence="2" id="KW-0614">Plasmid</keyword>
<dbReference type="RefSeq" id="WP_135678841.1">
    <property type="nucleotide sequence ID" value="NZ_CP038618.1"/>
</dbReference>
<dbReference type="AlphaFoldDB" id="A0A4P7L141"/>
<dbReference type="InterPro" id="IPR037026">
    <property type="entry name" value="Vgr_OB-fold_dom_sf"/>
</dbReference>
<gene>
    <name evidence="2" type="ORF">ArsFIN_49860</name>
</gene>
<dbReference type="GeneID" id="39751287"/>
<geneLocation type="plasmid" evidence="3">
    <name>parsfin6</name>
</geneLocation>
<dbReference type="InterPro" id="IPR041599">
    <property type="entry name" value="Gp138_N"/>
</dbReference>
<dbReference type="Pfam" id="PF18352">
    <property type="entry name" value="Gp138_N"/>
    <property type="match status" value="1"/>
</dbReference>
<accession>A0A4P7L141</accession>
<dbReference type="EMBL" id="CP038618">
    <property type="protein sequence ID" value="QBY46375.1"/>
    <property type="molecule type" value="Genomic_DNA"/>
</dbReference>
<dbReference type="Gene3D" id="2.40.50.230">
    <property type="entry name" value="Gp5 N-terminal domain"/>
    <property type="match status" value="1"/>
</dbReference>
<reference evidence="2 3" key="1">
    <citation type="submission" date="2019-03" db="EMBL/GenBank/DDBJ databases">
        <title>Long-read sequencing reveals hyperdense prophage content in a complex bacterial symbiont genome.</title>
        <authorList>
            <person name="Frost C.L."/>
            <person name="Siozios S."/>
            <person name="Nadal-Jimenez P."/>
            <person name="Brockhurst M.A."/>
            <person name="King K.C."/>
            <person name="Darby A.C."/>
            <person name="Hurst G.D.D."/>
        </authorList>
    </citation>
    <scope>NUCLEOTIDE SEQUENCE [LARGE SCALE GENOMIC DNA]</scope>
    <source>
        <strain evidence="2 3">FIN</strain>
        <plasmid evidence="3">parsfin6</plasmid>
    </source>
</reference>
<dbReference type="InterPro" id="IPR044033">
    <property type="entry name" value="GpV-like_apex"/>
</dbReference>
<evidence type="ECO:0000313" key="3">
    <source>
        <dbReference type="Proteomes" id="UP000295134"/>
    </source>
</evidence>
<dbReference type="Proteomes" id="UP000295134">
    <property type="component" value="Plasmid pArsFIN6"/>
</dbReference>
<sequence>MNIELMKTIANHIKSEIGCALIAKVVKVNETTVDCQPVTKKNVVINDEIHAIAFPVFPDVPVSWSQGGGSYTAYPVAVGDYCILLTFDSCIDNWWIGNDNVRGAENRLHDYSDCVALLGLCNRNGAFAIPKVATTAGDHLFTHNIHVKLNVTIDGNLDVKGTITAQQIAAQQSLTVGNIDVGNHTHGGVETGNDSTGKPK</sequence>
<organism evidence="2 3">
    <name type="scientific">Arsenophonus nasoniae</name>
    <name type="common">son-killer infecting Nasonia vitripennis</name>
    <dbReference type="NCBI Taxonomy" id="638"/>
    <lineage>
        <taxon>Bacteria</taxon>
        <taxon>Pseudomonadati</taxon>
        <taxon>Pseudomonadota</taxon>
        <taxon>Gammaproteobacteria</taxon>
        <taxon>Enterobacterales</taxon>
        <taxon>Morganellaceae</taxon>
        <taxon>Arsenophonus</taxon>
    </lineage>
</organism>
<evidence type="ECO:0000313" key="2">
    <source>
        <dbReference type="EMBL" id="QBY46375.1"/>
    </source>
</evidence>